<protein>
    <submittedName>
        <fullName evidence="1">Uncharacterized protein</fullName>
    </submittedName>
</protein>
<accession>A0A1B7N8J5</accession>
<sequence length="161" mass="17629">MPRCYMFERTQVKLQGIIGYDQQGRYVLGSRGEAILRDLQPFRPCVRNTAPILAFHNRIVVSPEPEMMCCPSEEITTGGTTSGCPLKSAHSMTKIIVSSKPGAIQFASGASMSCPCLSMVTVGVQDIKRKKRSPKLVQHPNISYRYVGGAGRRRVAAAEVL</sequence>
<keyword evidence="2" id="KW-1185">Reference proteome</keyword>
<dbReference type="AlphaFoldDB" id="A0A1B7N8J5"/>
<dbReference type="InParanoid" id="A0A1B7N8J5"/>
<dbReference type="Proteomes" id="UP000092154">
    <property type="component" value="Unassembled WGS sequence"/>
</dbReference>
<proteinExistence type="predicted"/>
<gene>
    <name evidence="1" type="ORF">K503DRAFT_854840</name>
</gene>
<reference evidence="1 2" key="1">
    <citation type="submission" date="2016-06" db="EMBL/GenBank/DDBJ databases">
        <title>Comparative genomics of the ectomycorrhizal sister species Rhizopogon vinicolor and Rhizopogon vesiculosus (Basidiomycota: Boletales) reveals a divergence of the mating type B locus.</title>
        <authorList>
            <consortium name="DOE Joint Genome Institute"/>
            <person name="Mujic A.B."/>
            <person name="Kuo A."/>
            <person name="Tritt A."/>
            <person name="Lipzen A."/>
            <person name="Chen C."/>
            <person name="Johnson J."/>
            <person name="Sharma A."/>
            <person name="Barry K."/>
            <person name="Grigoriev I.V."/>
            <person name="Spatafora J.W."/>
        </authorList>
    </citation>
    <scope>NUCLEOTIDE SEQUENCE [LARGE SCALE GENOMIC DNA]</scope>
    <source>
        <strain evidence="1 2">AM-OR11-026</strain>
    </source>
</reference>
<name>A0A1B7N8J5_9AGAM</name>
<organism evidence="1 2">
    <name type="scientific">Rhizopogon vinicolor AM-OR11-026</name>
    <dbReference type="NCBI Taxonomy" id="1314800"/>
    <lineage>
        <taxon>Eukaryota</taxon>
        <taxon>Fungi</taxon>
        <taxon>Dikarya</taxon>
        <taxon>Basidiomycota</taxon>
        <taxon>Agaricomycotina</taxon>
        <taxon>Agaricomycetes</taxon>
        <taxon>Agaricomycetidae</taxon>
        <taxon>Boletales</taxon>
        <taxon>Suillineae</taxon>
        <taxon>Rhizopogonaceae</taxon>
        <taxon>Rhizopogon</taxon>
    </lineage>
</organism>
<dbReference type="EMBL" id="KV448188">
    <property type="protein sequence ID" value="OAX41170.1"/>
    <property type="molecule type" value="Genomic_DNA"/>
</dbReference>
<evidence type="ECO:0000313" key="1">
    <source>
        <dbReference type="EMBL" id="OAX41170.1"/>
    </source>
</evidence>
<evidence type="ECO:0000313" key="2">
    <source>
        <dbReference type="Proteomes" id="UP000092154"/>
    </source>
</evidence>